<dbReference type="AlphaFoldDB" id="A0A2B4S1M1"/>
<dbReference type="EMBL" id="LSMT01000232">
    <property type="protein sequence ID" value="PFX22690.1"/>
    <property type="molecule type" value="Genomic_DNA"/>
</dbReference>
<organism evidence="1 2">
    <name type="scientific">Stylophora pistillata</name>
    <name type="common">Smooth cauliflower coral</name>
    <dbReference type="NCBI Taxonomy" id="50429"/>
    <lineage>
        <taxon>Eukaryota</taxon>
        <taxon>Metazoa</taxon>
        <taxon>Cnidaria</taxon>
        <taxon>Anthozoa</taxon>
        <taxon>Hexacorallia</taxon>
        <taxon>Scleractinia</taxon>
        <taxon>Astrocoeniina</taxon>
        <taxon>Pocilloporidae</taxon>
        <taxon>Stylophora</taxon>
    </lineage>
</organism>
<evidence type="ECO:0000313" key="2">
    <source>
        <dbReference type="Proteomes" id="UP000225706"/>
    </source>
</evidence>
<dbReference type="Proteomes" id="UP000225706">
    <property type="component" value="Unassembled WGS sequence"/>
</dbReference>
<evidence type="ECO:0000313" key="1">
    <source>
        <dbReference type="EMBL" id="PFX22690.1"/>
    </source>
</evidence>
<accession>A0A2B4S1M1</accession>
<reference evidence="2" key="1">
    <citation type="journal article" date="2017" name="bioRxiv">
        <title>Comparative analysis of the genomes of Stylophora pistillata and Acropora digitifera provides evidence for extensive differences between species of corals.</title>
        <authorList>
            <person name="Voolstra C.R."/>
            <person name="Li Y."/>
            <person name="Liew Y.J."/>
            <person name="Baumgarten S."/>
            <person name="Zoccola D."/>
            <person name="Flot J.-F."/>
            <person name="Tambutte S."/>
            <person name="Allemand D."/>
            <person name="Aranda M."/>
        </authorList>
    </citation>
    <scope>NUCLEOTIDE SEQUENCE [LARGE SCALE GENOMIC DNA]</scope>
</reference>
<gene>
    <name evidence="1" type="ORF">AWC38_SpisGene12771</name>
</gene>
<protein>
    <submittedName>
        <fullName evidence="1">Uncharacterized protein</fullName>
    </submittedName>
</protein>
<proteinExistence type="predicted"/>
<sequence length="362" mass="41028">MKKDSSTLEGLFLDEDSPYALSGNVQELLGAARALGVPRPTAQTYLRGEPTFTLHRPQRRRFPRSKTVVGPSVDHTWQADLVEMQDPQLVQNNHRTLPAHRYRRFEQLMAGWRTMKTLPSTFLEIKTYINEANTTLMGVDKVVDIWTLTTSPSKPSTHYAIDLWAIDVYEIAESLALFMGFLEPDATRAGQTHIPTHNTLWADTGDNTRAKFTVFKVDIAQNPDDWPLGGVRFYLDVYPSRLNYMMNRRVTFDIGAWEQNTPLTTLLPYVIQAFPAVVGTLEPDRWLLQVQSAGYMRFDHGLVEVMGTHLLADGDHLILPALDTPIKDTTSLSNVDFSKCFVEVEMSMSGKEQRHSQIRTVS</sequence>
<comment type="caution">
    <text evidence="1">The sequence shown here is derived from an EMBL/GenBank/DDBJ whole genome shotgun (WGS) entry which is preliminary data.</text>
</comment>
<keyword evidence="2" id="KW-1185">Reference proteome</keyword>
<name>A0A2B4S1M1_STYPI</name>